<feature type="compositionally biased region" description="Acidic residues" evidence="5">
    <location>
        <begin position="210"/>
        <end position="252"/>
    </location>
</feature>
<feature type="region of interest" description="Disordered" evidence="5">
    <location>
        <begin position="643"/>
        <end position="689"/>
    </location>
</feature>
<comment type="caution">
    <text evidence="7">The sequence shown here is derived from an EMBL/GenBank/DDBJ whole genome shotgun (WGS) entry which is preliminary data.</text>
</comment>
<feature type="region of interest" description="Disordered" evidence="5">
    <location>
        <begin position="574"/>
        <end position="630"/>
    </location>
</feature>
<feature type="region of interest" description="Disordered" evidence="5">
    <location>
        <begin position="713"/>
        <end position="734"/>
    </location>
</feature>
<keyword evidence="1" id="KW-0479">Metal-binding</keyword>
<keyword evidence="2 4" id="KW-0863">Zinc-finger</keyword>
<feature type="region of interest" description="Disordered" evidence="5">
    <location>
        <begin position="540"/>
        <end position="559"/>
    </location>
</feature>
<feature type="region of interest" description="Disordered" evidence="5">
    <location>
        <begin position="209"/>
        <end position="310"/>
    </location>
</feature>
<name>A0A9P5QA63_9AGAR</name>
<protein>
    <recommendedName>
        <fullName evidence="6">RanBP2-type domain-containing protein</fullName>
    </recommendedName>
</protein>
<evidence type="ECO:0000256" key="4">
    <source>
        <dbReference type="PROSITE-ProRule" id="PRU00322"/>
    </source>
</evidence>
<feature type="region of interest" description="Disordered" evidence="5">
    <location>
        <begin position="496"/>
        <end position="530"/>
    </location>
</feature>
<keyword evidence="3" id="KW-0862">Zinc</keyword>
<sequence>MAKRKQKRNKVTNSSAGHETSSGCDTSIDITSSSEAEDWSGMDPDHDWEFKVVGVEIEAVRGDEVYETRWPTWSRIDGTTNTWERIKNNPNSVLETSQWDEARQKKVRRLRKQVKRDLGLSKTKRNLTSFPLSPSLSIPISSSLDLISTPTRNHAEFMNEKMDLAEKFRGSGMAHMAKKLQKKELEKRWDILVSELGYKEATKLIKEVEVDTDDDEMDLEEKDDGFEEKSEDGEERGERDEEMGDPDTDDDQQSYRRRSVDDTRSATLSQKQNSTASARRVALTRGARKSVRTRAASRSTSTRSGSSAAISYSSTSASASSFSSYAFSGTVASTSSSGAHASIDDDVELGGPSPTGSTDAGTEWSCFMCTFKNLPGAMKCIMCDRPNAQLNWVAQSAQSLPVTAAILSSSSITPKQRIAPTRSLSMASTMPTTLLSTSSVHTPGTASLTILPWIPPSTSEPPFPSPMAPRPAIPYSSTPALNRVNPISYKMSNRSTQLYSSPSSSNVPSSSLTPSSVSTWSNASNTPNIRSFNIYLPNQVQSRRTDSSSNSGSASNSRNILHSYSDGLAAQDDTRMKETGTGTSATSTPQTDPMNLPGDIPDSINDPMRDVGRNASGSGTGQGASRNVTREIKLLPLRNFTSEGVKKPRGLSSGRLGDEWNGQDRSVLGSGSAAASSSNSTAATTPKSKIKFAESKSSNFATPASKAIKSPISTASNSTTTTTLYGSTVTPSTTSTFRHSLETEMGATNIKKPGTWKGKQRKRGGMCFL</sequence>
<feature type="region of interest" description="Disordered" evidence="5">
    <location>
        <begin position="749"/>
        <end position="769"/>
    </location>
</feature>
<evidence type="ECO:0000313" key="7">
    <source>
        <dbReference type="EMBL" id="KAF9076585.1"/>
    </source>
</evidence>
<feature type="compositionally biased region" description="Low complexity" evidence="5">
    <location>
        <begin position="672"/>
        <end position="685"/>
    </location>
</feature>
<dbReference type="Proteomes" id="UP000772434">
    <property type="component" value="Unassembled WGS sequence"/>
</dbReference>
<evidence type="ECO:0000313" key="8">
    <source>
        <dbReference type="Proteomes" id="UP000772434"/>
    </source>
</evidence>
<feature type="region of interest" description="Disordered" evidence="5">
    <location>
        <begin position="336"/>
        <end position="359"/>
    </location>
</feature>
<evidence type="ECO:0000256" key="3">
    <source>
        <dbReference type="ARBA" id="ARBA00022833"/>
    </source>
</evidence>
<evidence type="ECO:0000256" key="2">
    <source>
        <dbReference type="ARBA" id="ARBA00022771"/>
    </source>
</evidence>
<feature type="domain" description="RanBP2-type" evidence="6">
    <location>
        <begin position="359"/>
        <end position="389"/>
    </location>
</feature>
<reference evidence="7" key="1">
    <citation type="submission" date="2020-11" db="EMBL/GenBank/DDBJ databases">
        <authorList>
            <consortium name="DOE Joint Genome Institute"/>
            <person name="Ahrendt S."/>
            <person name="Riley R."/>
            <person name="Andreopoulos W."/>
            <person name="Labutti K."/>
            <person name="Pangilinan J."/>
            <person name="Ruiz-Duenas F.J."/>
            <person name="Barrasa J.M."/>
            <person name="Sanchez-Garcia M."/>
            <person name="Camarero S."/>
            <person name="Miyauchi S."/>
            <person name="Serrano A."/>
            <person name="Linde D."/>
            <person name="Babiker R."/>
            <person name="Drula E."/>
            <person name="Ayuso-Fernandez I."/>
            <person name="Pacheco R."/>
            <person name="Padilla G."/>
            <person name="Ferreira P."/>
            <person name="Barriuso J."/>
            <person name="Kellner H."/>
            <person name="Castanera R."/>
            <person name="Alfaro M."/>
            <person name="Ramirez L."/>
            <person name="Pisabarro A.G."/>
            <person name="Kuo A."/>
            <person name="Tritt A."/>
            <person name="Lipzen A."/>
            <person name="He G."/>
            <person name="Yan M."/>
            <person name="Ng V."/>
            <person name="Cullen D."/>
            <person name="Martin F."/>
            <person name="Rosso M.-N."/>
            <person name="Henrissat B."/>
            <person name="Hibbett D."/>
            <person name="Martinez A.T."/>
            <person name="Grigoriev I.V."/>
        </authorList>
    </citation>
    <scope>NUCLEOTIDE SEQUENCE</scope>
    <source>
        <strain evidence="7">AH 40177</strain>
    </source>
</reference>
<evidence type="ECO:0000256" key="1">
    <source>
        <dbReference type="ARBA" id="ARBA00022723"/>
    </source>
</evidence>
<feature type="compositionally biased region" description="Basic residues" evidence="5">
    <location>
        <begin position="1"/>
        <end position="10"/>
    </location>
</feature>
<feature type="compositionally biased region" description="Polar residues" evidence="5">
    <location>
        <begin position="580"/>
        <end position="593"/>
    </location>
</feature>
<dbReference type="AlphaFoldDB" id="A0A9P5QA63"/>
<evidence type="ECO:0000256" key="5">
    <source>
        <dbReference type="SAM" id="MobiDB-lite"/>
    </source>
</evidence>
<feature type="compositionally biased region" description="Low complexity" evidence="5">
    <location>
        <begin position="547"/>
        <end position="559"/>
    </location>
</feature>
<dbReference type="SUPFAM" id="SSF90209">
    <property type="entry name" value="Ran binding protein zinc finger-like"/>
    <property type="match status" value="1"/>
</dbReference>
<proteinExistence type="predicted"/>
<keyword evidence="8" id="KW-1185">Reference proteome</keyword>
<feature type="compositionally biased region" description="Polar residues" evidence="5">
    <location>
        <begin position="265"/>
        <end position="277"/>
    </location>
</feature>
<dbReference type="Gene3D" id="4.10.1060.10">
    <property type="entry name" value="Zinc finger, RanBP2-type"/>
    <property type="match status" value="1"/>
</dbReference>
<dbReference type="PROSITE" id="PS01358">
    <property type="entry name" value="ZF_RANBP2_1"/>
    <property type="match status" value="1"/>
</dbReference>
<dbReference type="EMBL" id="JADNRY010000006">
    <property type="protein sequence ID" value="KAF9076585.1"/>
    <property type="molecule type" value="Genomic_DNA"/>
</dbReference>
<dbReference type="InterPro" id="IPR001876">
    <property type="entry name" value="Znf_RanBP2"/>
</dbReference>
<feature type="compositionally biased region" description="Low complexity" evidence="5">
    <location>
        <begin position="500"/>
        <end position="522"/>
    </location>
</feature>
<organism evidence="7 8">
    <name type="scientific">Rhodocollybia butyracea</name>
    <dbReference type="NCBI Taxonomy" id="206335"/>
    <lineage>
        <taxon>Eukaryota</taxon>
        <taxon>Fungi</taxon>
        <taxon>Dikarya</taxon>
        <taxon>Basidiomycota</taxon>
        <taxon>Agaricomycotina</taxon>
        <taxon>Agaricomycetes</taxon>
        <taxon>Agaricomycetidae</taxon>
        <taxon>Agaricales</taxon>
        <taxon>Marasmiineae</taxon>
        <taxon>Omphalotaceae</taxon>
        <taxon>Rhodocollybia</taxon>
    </lineage>
</organism>
<dbReference type="PROSITE" id="PS50199">
    <property type="entry name" value="ZF_RANBP2_2"/>
    <property type="match status" value="1"/>
</dbReference>
<dbReference type="InterPro" id="IPR036443">
    <property type="entry name" value="Znf_RanBP2_sf"/>
</dbReference>
<feature type="compositionally biased region" description="Basic residues" evidence="5">
    <location>
        <begin position="758"/>
        <end position="769"/>
    </location>
</feature>
<feature type="region of interest" description="Disordered" evidence="5">
    <location>
        <begin position="1"/>
        <end position="45"/>
    </location>
</feature>
<feature type="compositionally biased region" description="Polar residues" evidence="5">
    <location>
        <begin position="11"/>
        <end position="34"/>
    </location>
</feature>
<gene>
    <name evidence="7" type="ORF">BDP27DRAFT_805171</name>
</gene>
<evidence type="ECO:0000259" key="6">
    <source>
        <dbReference type="PROSITE" id="PS50199"/>
    </source>
</evidence>
<accession>A0A9P5QA63</accession>
<feature type="compositionally biased region" description="Low complexity" evidence="5">
    <location>
        <begin position="293"/>
        <end position="310"/>
    </location>
</feature>
<dbReference type="GO" id="GO:0008270">
    <property type="term" value="F:zinc ion binding"/>
    <property type="evidence" value="ECO:0007669"/>
    <property type="project" value="UniProtKB-KW"/>
</dbReference>
<dbReference type="SMART" id="SM00547">
    <property type="entry name" value="ZnF_RBZ"/>
    <property type="match status" value="1"/>
</dbReference>